<evidence type="ECO:0000259" key="2">
    <source>
        <dbReference type="Pfam" id="PF22908"/>
    </source>
</evidence>
<dbReference type="EMBL" id="CAJPIN010012857">
    <property type="protein sequence ID" value="CAG2060595.1"/>
    <property type="molecule type" value="Genomic_DNA"/>
</dbReference>
<dbReference type="CDD" id="cd15566">
    <property type="entry name" value="PHD3_NSD"/>
    <property type="match status" value="1"/>
</dbReference>
<feature type="domain" description="Histone-lysine N-methyltransferase NSD-like PHD zinc finger" evidence="2">
    <location>
        <begin position="613"/>
        <end position="675"/>
    </location>
</feature>
<dbReference type="Gene3D" id="3.30.40.10">
    <property type="entry name" value="Zinc/RING finger domain, C3HC4 (zinc finger)"/>
    <property type="match status" value="2"/>
</dbReference>
<feature type="region of interest" description="Disordered" evidence="1">
    <location>
        <begin position="425"/>
        <end position="447"/>
    </location>
</feature>
<reference evidence="4" key="1">
    <citation type="submission" date="2021-03" db="EMBL/GenBank/DDBJ databases">
        <authorList>
            <person name="Tran Van P."/>
        </authorList>
    </citation>
    <scope>NUCLEOTIDE SEQUENCE</scope>
</reference>
<dbReference type="InterPro" id="IPR013083">
    <property type="entry name" value="Znf_RING/FYVE/PHD"/>
</dbReference>
<dbReference type="Pfam" id="PF22908">
    <property type="entry name" value="PHD_NSD"/>
    <property type="match status" value="1"/>
</dbReference>
<dbReference type="Pfam" id="PF23011">
    <property type="entry name" value="PHD-1st_NSD"/>
    <property type="match status" value="1"/>
</dbReference>
<sequence length="728" mass="81741">KNNLVTPEKRTPVKNNLVTPEKGTPVKNNFVTLEKGTLGKKNIVTPEKDTPVKKNIVTPEKDTLVKKNIVTVDQATPLVRKKRLSKVDLEDASVVNKRIIDFDDDFVMNKDSTDDDEDYIPSKSKRKATENVSYSDPSHSKISVKTRVKQQSKNRKFSTLIEDEAFLRYYDSHIDMVLDEHPQWTTEQIDTYVITNWKWVEDSKKVIFNSKVESEAEARRFGNSSEDNAEKPRSTLFRKGGQFSARREKSYSKLQMAKDDDSDSIKVKKLENNLLSDNVKTEKEMEESIPATPSSKDKKSPSLFKGMKNEKVCQICEKAGDVMRCKGPCLGVFHLNCLAKQQSNLKSKLLVSNSDLKAVSPLAGDNSCADVTEDENNYARSMNHKSNVQINDKDTCEDKTVPEFSDMNETFHKNRQENNLSDSAFVRNTNIPGNTSSNDETRSVCSKNTDMKNKWSVKNSLVMGTGTLEQVNCESGDNSEDSENEPFPGFELQDLSPKIGKNALLKYDVILPTKASPLALSETKRGKVNEDSTSVRLSTAPFVNSDRSRCTPTKQVELAKQEANVVNDDSDTKGGKASAKAKREKKKKEDESEEEKVGADFLCSGCSQNLTPPCFVCGQELHPVTKEDTRQRCAIVQCGKFYHLSCANEWPQTWFSKTGSSRLSTKQPAMTCPQHTCHTCASDDPRNINMRFTNEKLVRCIYCPTTYHYEFLATDPEALGLIIGASKM</sequence>
<name>A0ABN7P510_TIMPD</name>
<protein>
    <submittedName>
        <fullName evidence="4">Uncharacterized protein</fullName>
    </submittedName>
</protein>
<comment type="caution">
    <text evidence="4">The sequence shown here is derived from an EMBL/GenBank/DDBJ whole genome shotgun (WGS) entry which is preliminary data.</text>
</comment>
<evidence type="ECO:0000259" key="3">
    <source>
        <dbReference type="Pfam" id="PF23011"/>
    </source>
</evidence>
<feature type="region of interest" description="Disordered" evidence="1">
    <location>
        <begin position="561"/>
        <end position="592"/>
    </location>
</feature>
<organism evidence="4 5">
    <name type="scientific">Timema podura</name>
    <name type="common">Walking stick</name>
    <dbReference type="NCBI Taxonomy" id="61482"/>
    <lineage>
        <taxon>Eukaryota</taxon>
        <taxon>Metazoa</taxon>
        <taxon>Ecdysozoa</taxon>
        <taxon>Arthropoda</taxon>
        <taxon>Hexapoda</taxon>
        <taxon>Insecta</taxon>
        <taxon>Pterygota</taxon>
        <taxon>Neoptera</taxon>
        <taxon>Polyneoptera</taxon>
        <taxon>Phasmatodea</taxon>
        <taxon>Timematodea</taxon>
        <taxon>Timematoidea</taxon>
        <taxon>Timematidae</taxon>
        <taxon>Timema</taxon>
    </lineage>
</organism>
<keyword evidence="5" id="KW-1185">Reference proteome</keyword>
<feature type="region of interest" description="Disordered" evidence="1">
    <location>
        <begin position="217"/>
        <end position="257"/>
    </location>
</feature>
<dbReference type="InterPro" id="IPR059153">
    <property type="entry name" value="NSD_PHD-1st"/>
</dbReference>
<feature type="non-terminal residue" evidence="4">
    <location>
        <position position="1"/>
    </location>
</feature>
<proteinExistence type="predicted"/>
<feature type="compositionally biased region" description="Basic and acidic residues" evidence="1">
    <location>
        <begin position="245"/>
        <end position="257"/>
    </location>
</feature>
<evidence type="ECO:0000313" key="4">
    <source>
        <dbReference type="EMBL" id="CAG2060595.1"/>
    </source>
</evidence>
<feature type="region of interest" description="Disordered" evidence="1">
    <location>
        <begin position="471"/>
        <end position="494"/>
    </location>
</feature>
<evidence type="ECO:0000256" key="1">
    <source>
        <dbReference type="SAM" id="MobiDB-lite"/>
    </source>
</evidence>
<dbReference type="CDD" id="cd15565">
    <property type="entry name" value="PHD2_NSD"/>
    <property type="match status" value="1"/>
</dbReference>
<feature type="domain" description="Histone-lysine N-methyltransferase NSD-like PHD zinc finger 1" evidence="3">
    <location>
        <begin position="308"/>
        <end position="339"/>
    </location>
</feature>
<gene>
    <name evidence="4" type="ORF">TPAB3V08_LOCUS7551</name>
</gene>
<feature type="region of interest" description="Disordered" evidence="1">
    <location>
        <begin position="113"/>
        <end position="142"/>
    </location>
</feature>
<evidence type="ECO:0000313" key="5">
    <source>
        <dbReference type="Proteomes" id="UP001153148"/>
    </source>
</evidence>
<dbReference type="Proteomes" id="UP001153148">
    <property type="component" value="Unassembled WGS sequence"/>
</dbReference>
<feature type="region of interest" description="Disordered" evidence="1">
    <location>
        <begin position="278"/>
        <end position="303"/>
    </location>
</feature>
<feature type="compositionally biased region" description="Polar residues" evidence="1">
    <location>
        <begin position="130"/>
        <end position="141"/>
    </location>
</feature>
<accession>A0ABN7P510</accession>
<dbReference type="InterPro" id="IPR055198">
    <property type="entry name" value="NSD_PHD"/>
</dbReference>